<evidence type="ECO:0000259" key="1">
    <source>
        <dbReference type="PROSITE" id="PS51186"/>
    </source>
</evidence>
<name>A0A2A2D1D8_9ACTN</name>
<dbReference type="PANTHER" id="PTHR43441:SF11">
    <property type="entry name" value="RIBOSOMAL-PROTEIN-SERINE ACETYLTRANSFERASE"/>
    <property type="match status" value="1"/>
</dbReference>
<dbReference type="InterPro" id="IPR000182">
    <property type="entry name" value="GNAT_dom"/>
</dbReference>
<dbReference type="PROSITE" id="PS51186">
    <property type="entry name" value="GNAT"/>
    <property type="match status" value="1"/>
</dbReference>
<dbReference type="CDD" id="cd04301">
    <property type="entry name" value="NAT_SF"/>
    <property type="match status" value="1"/>
</dbReference>
<dbReference type="InterPro" id="IPR016181">
    <property type="entry name" value="Acyl_CoA_acyltransferase"/>
</dbReference>
<comment type="caution">
    <text evidence="2">The sequence shown here is derived from an EMBL/GenBank/DDBJ whole genome shotgun (WGS) entry which is preliminary data.</text>
</comment>
<organism evidence="2 3">
    <name type="scientific">Streptomyces albireticuli</name>
    <dbReference type="NCBI Taxonomy" id="1940"/>
    <lineage>
        <taxon>Bacteria</taxon>
        <taxon>Bacillati</taxon>
        <taxon>Actinomycetota</taxon>
        <taxon>Actinomycetes</taxon>
        <taxon>Kitasatosporales</taxon>
        <taxon>Streptomycetaceae</taxon>
        <taxon>Streptomyces</taxon>
    </lineage>
</organism>
<feature type="domain" description="N-acetyltransferase" evidence="1">
    <location>
        <begin position="38"/>
        <end position="205"/>
    </location>
</feature>
<dbReference type="GO" id="GO:1990189">
    <property type="term" value="F:protein N-terminal-serine acetyltransferase activity"/>
    <property type="evidence" value="ECO:0007669"/>
    <property type="project" value="TreeGrafter"/>
</dbReference>
<evidence type="ECO:0000313" key="2">
    <source>
        <dbReference type="EMBL" id="PAU45236.1"/>
    </source>
</evidence>
<evidence type="ECO:0000313" key="3">
    <source>
        <dbReference type="Proteomes" id="UP000218944"/>
    </source>
</evidence>
<keyword evidence="2" id="KW-0808">Transferase</keyword>
<dbReference type="Pfam" id="PF13302">
    <property type="entry name" value="Acetyltransf_3"/>
    <property type="match status" value="1"/>
</dbReference>
<dbReference type="InterPro" id="IPR051908">
    <property type="entry name" value="Ribosomal_N-acetyltransferase"/>
</dbReference>
<keyword evidence="3" id="KW-1185">Reference proteome</keyword>
<dbReference type="GO" id="GO:0008999">
    <property type="term" value="F:protein-N-terminal-alanine acetyltransferase activity"/>
    <property type="evidence" value="ECO:0007669"/>
    <property type="project" value="TreeGrafter"/>
</dbReference>
<dbReference type="EMBL" id="NSJV01000574">
    <property type="protein sequence ID" value="PAU45236.1"/>
    <property type="molecule type" value="Genomic_DNA"/>
</dbReference>
<dbReference type="Gene3D" id="3.40.630.30">
    <property type="match status" value="1"/>
</dbReference>
<dbReference type="SUPFAM" id="SSF55729">
    <property type="entry name" value="Acyl-CoA N-acyltransferases (Nat)"/>
    <property type="match status" value="1"/>
</dbReference>
<dbReference type="AlphaFoldDB" id="A0A2A2D1D8"/>
<dbReference type="PANTHER" id="PTHR43441">
    <property type="entry name" value="RIBOSOMAL-PROTEIN-SERINE ACETYLTRANSFERASE"/>
    <property type="match status" value="1"/>
</dbReference>
<protein>
    <submittedName>
        <fullName evidence="2">GNAT family N-acetyltransferase</fullName>
    </submittedName>
</protein>
<dbReference type="Proteomes" id="UP000218944">
    <property type="component" value="Unassembled WGS sequence"/>
</dbReference>
<dbReference type="GO" id="GO:0005737">
    <property type="term" value="C:cytoplasm"/>
    <property type="evidence" value="ECO:0007669"/>
    <property type="project" value="TreeGrafter"/>
</dbReference>
<gene>
    <name evidence="2" type="ORF">CK936_30635</name>
</gene>
<proteinExistence type="predicted"/>
<sequence>MPGRQRHAADCTQVEGAHPVETEETARMYPATVTGDRLCLRELTSEDLPVLTRLYGDPRVTRYLRFDALDAEAAAAKYEERRRTAFDAPRTRFEMAVTTPDDPAMVGTLGMTLEPPHHLSGWLNELVLVPEVWSRGYGSEALRLMIGLGFERLGLHRIWGLRRHDHPVTHGTITEAGMSQEGRMRDWVRTGGRWHDVVTYSVLRHEWDARRPSVTSARR</sequence>
<reference evidence="2 3" key="1">
    <citation type="submission" date="2017-08" db="EMBL/GenBank/DDBJ databases">
        <title>Genome sequence of Streptomyces albireticuli NRRL B-1670.</title>
        <authorList>
            <person name="Graham D.E."/>
            <person name="Mahan K.M."/>
            <person name="Klingeman D.M."/>
            <person name="Hettich R.L."/>
            <person name="Parry R.J."/>
            <person name="Spain J.C."/>
        </authorList>
    </citation>
    <scope>NUCLEOTIDE SEQUENCE [LARGE SCALE GENOMIC DNA]</scope>
    <source>
        <strain evidence="2 3">NRRL B-1670</strain>
    </source>
</reference>
<accession>A0A2A2D1D8</accession>